<dbReference type="Proteomes" id="UP001732700">
    <property type="component" value="Chromosome 7C"/>
</dbReference>
<evidence type="ECO:0000313" key="1">
    <source>
        <dbReference type="EnsemblPlants" id="AVESA.00010b.r2.7CG0705700.1.CDS"/>
    </source>
</evidence>
<dbReference type="EnsemblPlants" id="AVESA.00010b.r2.7CG0705700.1">
    <property type="protein sequence ID" value="AVESA.00010b.r2.7CG0705700.1.CDS"/>
    <property type="gene ID" value="AVESA.00010b.r2.7CG0705700"/>
</dbReference>
<sequence length="330" mass="38166">MPLTSIDICRSYGWPARDRRPSRKAWKPPRLPVLFRLVPPVLPCRCCPGGGAGAPLPLPALGPRHWRSFRALIWEEQKMVVHEFTVDLRKPLVFQVGHLQEHYQEWVHQPIVSKEGPRFFRNDVMEFLTLTKWWVVPVIWLPVVCWLLAKSIQIGHTIREVVLMALFGVFVWTLIEYTLHRFLFHIETKSYWSNTAHYLIHGCHHKHPMDSLRLVFPPAGTAILCLPFWNVVAFFATPSTTPALFGGGLLGYVMYDCTHYYLHVAPWTAIQGSSKESQEVSPQPPFQNPGQGIRHHLIALGRHLRYFAFIQDRREAQQTLITLHLHGKFQ</sequence>
<organism evidence="1 2">
    <name type="scientific">Avena sativa</name>
    <name type="common">Oat</name>
    <dbReference type="NCBI Taxonomy" id="4498"/>
    <lineage>
        <taxon>Eukaryota</taxon>
        <taxon>Viridiplantae</taxon>
        <taxon>Streptophyta</taxon>
        <taxon>Embryophyta</taxon>
        <taxon>Tracheophyta</taxon>
        <taxon>Spermatophyta</taxon>
        <taxon>Magnoliopsida</taxon>
        <taxon>Liliopsida</taxon>
        <taxon>Poales</taxon>
        <taxon>Poaceae</taxon>
        <taxon>BOP clade</taxon>
        <taxon>Pooideae</taxon>
        <taxon>Poodae</taxon>
        <taxon>Poeae</taxon>
        <taxon>Poeae Chloroplast Group 1 (Aveneae type)</taxon>
        <taxon>Aveninae</taxon>
        <taxon>Avena</taxon>
    </lineage>
</organism>
<proteinExistence type="predicted"/>
<evidence type="ECO:0000313" key="2">
    <source>
        <dbReference type="Proteomes" id="UP001732700"/>
    </source>
</evidence>
<name>A0ACD6A5Q3_AVESA</name>
<reference evidence="1" key="1">
    <citation type="submission" date="2021-05" db="EMBL/GenBank/DDBJ databases">
        <authorList>
            <person name="Scholz U."/>
            <person name="Mascher M."/>
            <person name="Fiebig A."/>
        </authorList>
    </citation>
    <scope>NUCLEOTIDE SEQUENCE [LARGE SCALE GENOMIC DNA]</scope>
</reference>
<keyword evidence="2" id="KW-1185">Reference proteome</keyword>
<accession>A0ACD6A5Q3</accession>
<reference evidence="1" key="2">
    <citation type="submission" date="2025-09" db="UniProtKB">
        <authorList>
            <consortium name="EnsemblPlants"/>
        </authorList>
    </citation>
    <scope>IDENTIFICATION</scope>
</reference>
<protein>
    <submittedName>
        <fullName evidence="1">Uncharacterized protein</fullName>
    </submittedName>
</protein>